<sequence length="107" mass="12233">MKNDIYSPTVVGRREKTIPPRIIPEPFSASAPMAATRNRNVTNDSVWQAGLQHRSERTLIGLARIRLIRQSYSISLLMYFFRSFSMTGVRSFIICEGNMDMNCSDPF</sequence>
<evidence type="ECO:0000313" key="1">
    <source>
        <dbReference type="EMBL" id="GBN79378.1"/>
    </source>
</evidence>
<dbReference type="EMBL" id="BGPR01018518">
    <property type="protein sequence ID" value="GBN79378.1"/>
    <property type="molecule type" value="Genomic_DNA"/>
</dbReference>
<keyword evidence="2" id="KW-1185">Reference proteome</keyword>
<evidence type="ECO:0000313" key="2">
    <source>
        <dbReference type="Proteomes" id="UP000499080"/>
    </source>
</evidence>
<dbReference type="Proteomes" id="UP000499080">
    <property type="component" value="Unassembled WGS sequence"/>
</dbReference>
<gene>
    <name evidence="1" type="ORF">AVEN_244958_1</name>
</gene>
<name>A0A4Y2RUB7_ARAVE</name>
<reference evidence="1 2" key="1">
    <citation type="journal article" date="2019" name="Sci. Rep.">
        <title>Orb-weaving spider Araneus ventricosus genome elucidates the spidroin gene catalogue.</title>
        <authorList>
            <person name="Kono N."/>
            <person name="Nakamura H."/>
            <person name="Ohtoshi R."/>
            <person name="Moran D.A.P."/>
            <person name="Shinohara A."/>
            <person name="Yoshida Y."/>
            <person name="Fujiwara M."/>
            <person name="Mori M."/>
            <person name="Tomita M."/>
            <person name="Arakawa K."/>
        </authorList>
    </citation>
    <scope>NUCLEOTIDE SEQUENCE [LARGE SCALE GENOMIC DNA]</scope>
</reference>
<accession>A0A4Y2RUB7</accession>
<comment type="caution">
    <text evidence="1">The sequence shown here is derived from an EMBL/GenBank/DDBJ whole genome shotgun (WGS) entry which is preliminary data.</text>
</comment>
<proteinExistence type="predicted"/>
<dbReference type="AlphaFoldDB" id="A0A4Y2RUB7"/>
<protein>
    <submittedName>
        <fullName evidence="1">Uncharacterized protein</fullName>
    </submittedName>
</protein>
<organism evidence="1 2">
    <name type="scientific">Araneus ventricosus</name>
    <name type="common">Orbweaver spider</name>
    <name type="synonym">Epeira ventricosa</name>
    <dbReference type="NCBI Taxonomy" id="182803"/>
    <lineage>
        <taxon>Eukaryota</taxon>
        <taxon>Metazoa</taxon>
        <taxon>Ecdysozoa</taxon>
        <taxon>Arthropoda</taxon>
        <taxon>Chelicerata</taxon>
        <taxon>Arachnida</taxon>
        <taxon>Araneae</taxon>
        <taxon>Araneomorphae</taxon>
        <taxon>Entelegynae</taxon>
        <taxon>Araneoidea</taxon>
        <taxon>Araneidae</taxon>
        <taxon>Araneus</taxon>
    </lineage>
</organism>